<sequence>MAHSQYPHGVIESAGKQSGLRSNCSPASIYCVHCDAQYNPSDLECPKCELECIPPSLTTRSHRPREYYDIVQTEPAESESFPHFNKLPLEIRIKIWRQASLAPCIYHIYDSRKFRASPLCIPILSACRESYDAVHAQYGGVSIVNREFSFSSECMHNCDILYLDNIFAENSSRFDRLDIFLLQRRIGEIKHLAVCTFALKRNAFRPFSDTEYQIYFALWKTNIEVLTIVHRRHGEKYCPTLTFIEVQDIDLSLEFYQQPYNPANENNFNLVQNNYKNQLESYFPINRERLLEFDREHSQREKLPVKDFQRPLIFRQKIATTMAMERRLNRAKAQFEKSKSEYLRQAAQEISLAE</sequence>
<feature type="domain" description="2EXR" evidence="1">
    <location>
        <begin position="81"/>
        <end position="138"/>
    </location>
</feature>
<evidence type="ECO:0000313" key="2">
    <source>
        <dbReference type="EMBL" id="TGO76860.1"/>
    </source>
</evidence>
<dbReference type="EMBL" id="PQXM01000132">
    <property type="protein sequence ID" value="TGO76860.1"/>
    <property type="molecule type" value="Genomic_DNA"/>
</dbReference>
<protein>
    <recommendedName>
        <fullName evidence="1">2EXR domain-containing protein</fullName>
    </recommendedName>
</protein>
<evidence type="ECO:0000259" key="1">
    <source>
        <dbReference type="Pfam" id="PF20150"/>
    </source>
</evidence>
<gene>
    <name evidence="2" type="ORF">BELL_0133g00030</name>
</gene>
<dbReference type="InterPro" id="IPR045518">
    <property type="entry name" value="2EXR"/>
</dbReference>
<keyword evidence="3" id="KW-1185">Reference proteome</keyword>
<name>A0A4Z1JYT7_9HELO</name>
<organism evidence="2 3">
    <name type="scientific">Botrytis elliptica</name>
    <dbReference type="NCBI Taxonomy" id="278938"/>
    <lineage>
        <taxon>Eukaryota</taxon>
        <taxon>Fungi</taxon>
        <taxon>Dikarya</taxon>
        <taxon>Ascomycota</taxon>
        <taxon>Pezizomycotina</taxon>
        <taxon>Leotiomycetes</taxon>
        <taxon>Helotiales</taxon>
        <taxon>Sclerotiniaceae</taxon>
        <taxon>Botrytis</taxon>
    </lineage>
</organism>
<evidence type="ECO:0000313" key="3">
    <source>
        <dbReference type="Proteomes" id="UP000297229"/>
    </source>
</evidence>
<dbReference type="Pfam" id="PF20150">
    <property type="entry name" value="2EXR"/>
    <property type="match status" value="1"/>
</dbReference>
<accession>A0A4Z1JYT7</accession>
<dbReference type="AlphaFoldDB" id="A0A4Z1JYT7"/>
<proteinExistence type="predicted"/>
<dbReference type="Proteomes" id="UP000297229">
    <property type="component" value="Unassembled WGS sequence"/>
</dbReference>
<reference evidence="2 3" key="1">
    <citation type="submission" date="2017-12" db="EMBL/GenBank/DDBJ databases">
        <title>Comparative genomics of Botrytis spp.</title>
        <authorList>
            <person name="Valero-Jimenez C.A."/>
            <person name="Tapia P."/>
            <person name="Veloso J."/>
            <person name="Silva-Moreno E."/>
            <person name="Staats M."/>
            <person name="Valdes J.H."/>
            <person name="Van Kan J.A.L."/>
        </authorList>
    </citation>
    <scope>NUCLEOTIDE SEQUENCE [LARGE SCALE GENOMIC DNA]</scope>
    <source>
        <strain evidence="2 3">Be9601</strain>
    </source>
</reference>
<comment type="caution">
    <text evidence="2">The sequence shown here is derived from an EMBL/GenBank/DDBJ whole genome shotgun (WGS) entry which is preliminary data.</text>
</comment>